<feature type="transmembrane region" description="Helical" evidence="1">
    <location>
        <begin position="66"/>
        <end position="87"/>
    </location>
</feature>
<proteinExistence type="predicted"/>
<evidence type="ECO:0000313" key="2">
    <source>
        <dbReference type="EMBL" id="KAG6571966.1"/>
    </source>
</evidence>
<evidence type="ECO:0000256" key="1">
    <source>
        <dbReference type="SAM" id="Phobius"/>
    </source>
</evidence>
<keyword evidence="1" id="KW-0812">Transmembrane</keyword>
<name>A0AAV6LY21_9ROSI</name>
<comment type="caution">
    <text evidence="2">The sequence shown here is derived from an EMBL/GenBank/DDBJ whole genome shotgun (WGS) entry which is preliminary data.</text>
</comment>
<gene>
    <name evidence="2" type="ORF">SDJN03_28694</name>
</gene>
<organism evidence="2 3">
    <name type="scientific">Cucurbita argyrosperma subsp. sororia</name>
    <dbReference type="NCBI Taxonomy" id="37648"/>
    <lineage>
        <taxon>Eukaryota</taxon>
        <taxon>Viridiplantae</taxon>
        <taxon>Streptophyta</taxon>
        <taxon>Embryophyta</taxon>
        <taxon>Tracheophyta</taxon>
        <taxon>Spermatophyta</taxon>
        <taxon>Magnoliopsida</taxon>
        <taxon>eudicotyledons</taxon>
        <taxon>Gunneridae</taxon>
        <taxon>Pentapetalae</taxon>
        <taxon>rosids</taxon>
        <taxon>fabids</taxon>
        <taxon>Cucurbitales</taxon>
        <taxon>Cucurbitaceae</taxon>
        <taxon>Cucurbiteae</taxon>
        <taxon>Cucurbita</taxon>
    </lineage>
</organism>
<protein>
    <recommendedName>
        <fullName evidence="4">Transmembrane protein</fullName>
    </recommendedName>
</protein>
<dbReference type="Proteomes" id="UP000685013">
    <property type="component" value="Chromosome 19"/>
</dbReference>
<feature type="non-terminal residue" evidence="2">
    <location>
        <position position="1"/>
    </location>
</feature>
<accession>A0AAV6LY21</accession>
<evidence type="ECO:0008006" key="4">
    <source>
        <dbReference type="Google" id="ProtNLM"/>
    </source>
</evidence>
<dbReference type="AlphaFoldDB" id="A0AAV6LY21"/>
<keyword evidence="1" id="KW-0472">Membrane</keyword>
<evidence type="ECO:0000313" key="3">
    <source>
        <dbReference type="Proteomes" id="UP000685013"/>
    </source>
</evidence>
<dbReference type="EMBL" id="JAGKQH010000019">
    <property type="protein sequence ID" value="KAG6571966.1"/>
    <property type="molecule type" value="Genomic_DNA"/>
</dbReference>
<reference evidence="2 3" key="1">
    <citation type="journal article" date="2021" name="Hortic Res">
        <title>The domestication of Cucurbita argyrosperma as revealed by the genome of its wild relative.</title>
        <authorList>
            <person name="Barrera-Redondo J."/>
            <person name="Sanchez-de la Vega G."/>
            <person name="Aguirre-Liguori J.A."/>
            <person name="Castellanos-Morales G."/>
            <person name="Gutierrez-Guerrero Y.T."/>
            <person name="Aguirre-Dugua X."/>
            <person name="Aguirre-Planter E."/>
            <person name="Tenaillon M.I."/>
            <person name="Lira-Saade R."/>
            <person name="Eguiarte L.E."/>
        </authorList>
    </citation>
    <scope>NUCLEOTIDE SEQUENCE [LARGE SCALE GENOMIC DNA]</scope>
    <source>
        <strain evidence="2">JBR-2021</strain>
    </source>
</reference>
<sequence length="88" mass="9823">MYGGDELENEDADLGFSCPPNRNPLIPISVLFSAVGSRTPTIYPFFSLPSPPLSFRLRNKPQKQTLVVVIVVVVVVRIIPPPFLHFFL</sequence>
<keyword evidence="3" id="KW-1185">Reference proteome</keyword>
<keyword evidence="1" id="KW-1133">Transmembrane helix</keyword>